<sequence length="148" mass="17352">MSNELSIIIVGAYTLVYLIVFFIQKAQISKNKEVISSMKSFMEIFKVDEVKKYVELKSERIMMQATDMIVKDESIKKAMKDITNEKVDEIKSIYMEQMGEEHLELVEFAINVISSTPKERREELINKGLPKTKRYFDKILKDINEDED</sequence>
<dbReference type="EMBL" id="JAVTTO010000003">
    <property type="protein sequence ID" value="MDT7832218.1"/>
    <property type="molecule type" value="Genomic_DNA"/>
</dbReference>
<keyword evidence="1" id="KW-1133">Transmembrane helix</keyword>
<evidence type="ECO:0000313" key="2">
    <source>
        <dbReference type="EMBL" id="MDT7832218.1"/>
    </source>
</evidence>
<evidence type="ECO:0000313" key="3">
    <source>
        <dbReference type="Proteomes" id="UP001257277"/>
    </source>
</evidence>
<comment type="caution">
    <text evidence="2">The sequence shown here is derived from an EMBL/GenBank/DDBJ whole genome shotgun (WGS) entry which is preliminary data.</text>
</comment>
<feature type="transmembrane region" description="Helical" evidence="1">
    <location>
        <begin position="6"/>
        <end position="23"/>
    </location>
</feature>
<keyword evidence="1" id="KW-0472">Membrane</keyword>
<dbReference type="RefSeq" id="WP_349241478.1">
    <property type="nucleotide sequence ID" value="NZ_JAVTTO010000003.1"/>
</dbReference>
<proteinExistence type="predicted"/>
<reference evidence="2 3" key="1">
    <citation type="submission" date="2023-09" db="EMBL/GenBank/DDBJ databases">
        <title>Novel taxa isolated from Blanes Bay.</title>
        <authorList>
            <person name="Rey-Velasco X."/>
            <person name="Lucena T."/>
        </authorList>
    </citation>
    <scope>NUCLEOTIDE SEQUENCE [LARGE SCALE GENOMIC DNA]</scope>
    <source>
        <strain evidence="2 3">S356</strain>
    </source>
</reference>
<protein>
    <submittedName>
        <fullName evidence="2">Uncharacterized protein</fullName>
    </submittedName>
</protein>
<name>A0ABU3LF54_9FLAO</name>
<gene>
    <name evidence="2" type="ORF">RQM59_07490</name>
</gene>
<keyword evidence="1" id="KW-0812">Transmembrane</keyword>
<accession>A0ABU3LF54</accession>
<evidence type="ECO:0000256" key="1">
    <source>
        <dbReference type="SAM" id="Phobius"/>
    </source>
</evidence>
<organism evidence="2 3">
    <name type="scientific">Asprobacillus argus</name>
    <dbReference type="NCBI Taxonomy" id="3076534"/>
    <lineage>
        <taxon>Bacteria</taxon>
        <taxon>Pseudomonadati</taxon>
        <taxon>Bacteroidota</taxon>
        <taxon>Flavobacteriia</taxon>
        <taxon>Flavobacteriales</taxon>
        <taxon>Flavobacteriaceae</taxon>
        <taxon>Asprobacillus</taxon>
    </lineage>
</organism>
<keyword evidence="3" id="KW-1185">Reference proteome</keyword>
<dbReference type="Proteomes" id="UP001257277">
    <property type="component" value="Unassembled WGS sequence"/>
</dbReference>